<keyword evidence="4" id="KW-1185">Reference proteome</keyword>
<dbReference type="Pfam" id="PF19089">
    <property type="entry name" value="DUF5777"/>
    <property type="match status" value="1"/>
</dbReference>
<dbReference type="Proteomes" id="UP000027064">
    <property type="component" value="Unassembled WGS sequence"/>
</dbReference>
<dbReference type="PATRIC" id="fig|1492738.3.peg.2758"/>
<evidence type="ECO:0000313" key="4">
    <source>
        <dbReference type="Proteomes" id="UP000027064"/>
    </source>
</evidence>
<dbReference type="STRING" id="1492738.FEM21_27720"/>
<evidence type="ECO:0000256" key="1">
    <source>
        <dbReference type="SAM" id="SignalP"/>
    </source>
</evidence>
<feature type="chain" id="PRO_5001629324" description="DUF5777 domain-containing protein" evidence="1">
    <location>
        <begin position="18"/>
        <end position="279"/>
    </location>
</feature>
<feature type="signal peptide" evidence="1">
    <location>
        <begin position="1"/>
        <end position="17"/>
    </location>
</feature>
<gene>
    <name evidence="3" type="ORF">FEM21_27720</name>
</gene>
<keyword evidence="1" id="KW-0732">Signal</keyword>
<proteinExistence type="predicted"/>
<comment type="caution">
    <text evidence="3">The sequence shown here is derived from an EMBL/GenBank/DDBJ whole genome shotgun (WGS) entry which is preliminary data.</text>
</comment>
<dbReference type="OrthoDB" id="1117410at2"/>
<dbReference type="RefSeq" id="WP_035661430.1">
    <property type="nucleotide sequence ID" value="NZ_JNCA01000028.1"/>
</dbReference>
<dbReference type="EMBL" id="JNCA01000028">
    <property type="protein sequence ID" value="KDN54119.1"/>
    <property type="molecule type" value="Genomic_DNA"/>
</dbReference>
<organism evidence="3 4">
    <name type="scientific">Flavobacterium seoulense</name>
    <dbReference type="NCBI Taxonomy" id="1492738"/>
    <lineage>
        <taxon>Bacteria</taxon>
        <taxon>Pseudomonadati</taxon>
        <taxon>Bacteroidota</taxon>
        <taxon>Flavobacteriia</taxon>
        <taxon>Flavobacteriales</taxon>
        <taxon>Flavobacteriaceae</taxon>
        <taxon>Flavobacterium</taxon>
    </lineage>
</organism>
<reference evidence="3 4" key="1">
    <citation type="submission" date="2014-05" db="EMBL/GenBank/DDBJ databases">
        <title>Genome Sequence of Flavobacterium sp. EM1321.</title>
        <authorList>
            <person name="Shin S.-K."/>
            <person name="Yi H."/>
        </authorList>
    </citation>
    <scope>NUCLEOTIDE SEQUENCE [LARGE SCALE GENOMIC DNA]</scope>
    <source>
        <strain evidence="3 4">EM1321</strain>
    </source>
</reference>
<sequence length="279" mass="31238">MKKLILLLLLFPIISFSQEDLLKGIDTISGKEKVSAAFKGLKIVNLESTKLAAKGDLYFIVAHRFGAVKDGFEGFFGLDNANTQLKFVYGLTDWLTISGARSELAYDFSTKYTLLNQTTDGFPVTIAGFSSLAINNTLKESLYPKLTFDNRLTYVQQILISRKYSEKLSLELAPTIFHENFVDNVQQDNTQYAIGIGGRYKLSKRWSLNVDYAAHLNRASNSIYKNPLSIGFDLDTGGHVFQMHFTSSQGIHEAGYLGQTTGDWTKGDVFFGFNLLRVF</sequence>
<dbReference type="AlphaFoldDB" id="A0A066WT00"/>
<evidence type="ECO:0000313" key="3">
    <source>
        <dbReference type="EMBL" id="KDN54119.1"/>
    </source>
</evidence>
<protein>
    <recommendedName>
        <fullName evidence="2">DUF5777 domain-containing protein</fullName>
    </recommendedName>
</protein>
<dbReference type="InterPro" id="IPR045916">
    <property type="entry name" value="DUF5777"/>
</dbReference>
<evidence type="ECO:0000259" key="2">
    <source>
        <dbReference type="Pfam" id="PF19089"/>
    </source>
</evidence>
<accession>A0A066WT00</accession>
<feature type="domain" description="DUF5777" evidence="2">
    <location>
        <begin position="38"/>
        <end position="279"/>
    </location>
</feature>
<dbReference type="eggNOG" id="COG3637">
    <property type="taxonomic scope" value="Bacteria"/>
</dbReference>
<name>A0A066WT00_9FLAO</name>